<name>A0A9P4QB41_9PEZI</name>
<evidence type="ECO:0000313" key="2">
    <source>
        <dbReference type="Proteomes" id="UP000799441"/>
    </source>
</evidence>
<dbReference type="Proteomes" id="UP000799441">
    <property type="component" value="Unassembled WGS sequence"/>
</dbReference>
<protein>
    <recommendedName>
        <fullName evidence="3">Aminoglycoside phosphotransferase domain-containing protein</fullName>
    </recommendedName>
</protein>
<gene>
    <name evidence="1" type="ORF">K431DRAFT_283897</name>
</gene>
<accession>A0A9P4QB41</accession>
<reference evidence="1" key="1">
    <citation type="journal article" date="2020" name="Stud. Mycol.">
        <title>101 Dothideomycetes genomes: a test case for predicting lifestyles and emergence of pathogens.</title>
        <authorList>
            <person name="Haridas S."/>
            <person name="Albert R."/>
            <person name="Binder M."/>
            <person name="Bloem J."/>
            <person name="Labutti K."/>
            <person name="Salamov A."/>
            <person name="Andreopoulos B."/>
            <person name="Baker S."/>
            <person name="Barry K."/>
            <person name="Bills G."/>
            <person name="Bluhm B."/>
            <person name="Cannon C."/>
            <person name="Castanera R."/>
            <person name="Culley D."/>
            <person name="Daum C."/>
            <person name="Ezra D."/>
            <person name="Gonzalez J."/>
            <person name="Henrissat B."/>
            <person name="Kuo A."/>
            <person name="Liang C."/>
            <person name="Lipzen A."/>
            <person name="Lutzoni F."/>
            <person name="Magnuson J."/>
            <person name="Mondo S."/>
            <person name="Nolan M."/>
            <person name="Ohm R."/>
            <person name="Pangilinan J."/>
            <person name="Park H.-J."/>
            <person name="Ramirez L."/>
            <person name="Alfaro M."/>
            <person name="Sun H."/>
            <person name="Tritt A."/>
            <person name="Yoshinaga Y."/>
            <person name="Zwiers L.-H."/>
            <person name="Turgeon B."/>
            <person name="Goodwin S."/>
            <person name="Spatafora J."/>
            <person name="Crous P."/>
            <person name="Grigoriev I."/>
        </authorList>
    </citation>
    <scope>NUCLEOTIDE SEQUENCE</scope>
    <source>
        <strain evidence="1">CBS 116435</strain>
    </source>
</reference>
<sequence>MHEDRVLALDRNQRETGAEGTALADSHVLTRGDLSDWNVLVDPSTLEVTDFTDGELANVAPAYFEYAVARLSGGYQPEWRKELLEILREVLRIECKREVAHLGGAANSQLNLESRSKELYRDTLAAWKYS</sequence>
<evidence type="ECO:0008006" key="3">
    <source>
        <dbReference type="Google" id="ProtNLM"/>
    </source>
</evidence>
<organism evidence="1 2">
    <name type="scientific">Polychaeton citri CBS 116435</name>
    <dbReference type="NCBI Taxonomy" id="1314669"/>
    <lineage>
        <taxon>Eukaryota</taxon>
        <taxon>Fungi</taxon>
        <taxon>Dikarya</taxon>
        <taxon>Ascomycota</taxon>
        <taxon>Pezizomycotina</taxon>
        <taxon>Dothideomycetes</taxon>
        <taxon>Dothideomycetidae</taxon>
        <taxon>Capnodiales</taxon>
        <taxon>Capnodiaceae</taxon>
        <taxon>Polychaeton</taxon>
    </lineage>
</organism>
<comment type="caution">
    <text evidence="1">The sequence shown here is derived from an EMBL/GenBank/DDBJ whole genome shotgun (WGS) entry which is preliminary data.</text>
</comment>
<proteinExistence type="predicted"/>
<dbReference type="AlphaFoldDB" id="A0A9P4QB41"/>
<dbReference type="EMBL" id="MU003782">
    <property type="protein sequence ID" value="KAF2722483.1"/>
    <property type="molecule type" value="Genomic_DNA"/>
</dbReference>
<dbReference type="OrthoDB" id="2906425at2759"/>
<evidence type="ECO:0000313" key="1">
    <source>
        <dbReference type="EMBL" id="KAF2722483.1"/>
    </source>
</evidence>
<keyword evidence="2" id="KW-1185">Reference proteome</keyword>